<dbReference type="STRING" id="159449.B4N89_21130"/>
<organism evidence="2 3">
    <name type="scientific">Embleya scabrispora</name>
    <dbReference type="NCBI Taxonomy" id="159449"/>
    <lineage>
        <taxon>Bacteria</taxon>
        <taxon>Bacillati</taxon>
        <taxon>Actinomycetota</taxon>
        <taxon>Actinomycetes</taxon>
        <taxon>Kitasatosporales</taxon>
        <taxon>Streptomycetaceae</taxon>
        <taxon>Embleya</taxon>
    </lineage>
</organism>
<dbReference type="eggNOG" id="COG0665">
    <property type="taxonomic scope" value="Bacteria"/>
</dbReference>
<reference evidence="2 3" key="1">
    <citation type="submission" date="2017-03" db="EMBL/GenBank/DDBJ databases">
        <title>Draft genome sequence of Streptomyces scabrisporus NF3, endophyte isolated from Amphipterygium adstringens.</title>
        <authorList>
            <person name="Vazquez M."/>
            <person name="Ceapa C.D."/>
            <person name="Rodriguez Luna D."/>
            <person name="Sanchez Esquivel S."/>
        </authorList>
    </citation>
    <scope>NUCLEOTIDE SEQUENCE [LARGE SCALE GENOMIC DNA]</scope>
    <source>
        <strain evidence="2 3">NF3</strain>
    </source>
</reference>
<dbReference type="InterPro" id="IPR006076">
    <property type="entry name" value="FAD-dep_OxRdtase"/>
</dbReference>
<dbReference type="Proteomes" id="UP000190037">
    <property type="component" value="Unassembled WGS sequence"/>
</dbReference>
<keyword evidence="3" id="KW-1185">Reference proteome</keyword>
<dbReference type="InterPro" id="IPR036188">
    <property type="entry name" value="FAD/NAD-bd_sf"/>
</dbReference>
<evidence type="ECO:0000313" key="3">
    <source>
        <dbReference type="Proteomes" id="UP000190037"/>
    </source>
</evidence>
<dbReference type="EMBL" id="MWQN01000001">
    <property type="protein sequence ID" value="OPC85187.1"/>
    <property type="molecule type" value="Genomic_DNA"/>
</dbReference>
<dbReference type="GO" id="GO:0005737">
    <property type="term" value="C:cytoplasm"/>
    <property type="evidence" value="ECO:0007669"/>
    <property type="project" value="TreeGrafter"/>
</dbReference>
<dbReference type="Gene3D" id="3.50.50.60">
    <property type="entry name" value="FAD/NAD(P)-binding domain"/>
    <property type="match status" value="1"/>
</dbReference>
<dbReference type="RefSeq" id="WP_078979505.1">
    <property type="nucleotide sequence ID" value="NZ_MWQN01000001.1"/>
</dbReference>
<dbReference type="SUPFAM" id="SSF51905">
    <property type="entry name" value="FAD/NAD(P)-binding domain"/>
    <property type="match status" value="1"/>
</dbReference>
<dbReference type="PANTHER" id="PTHR13847">
    <property type="entry name" value="SARCOSINE DEHYDROGENASE-RELATED"/>
    <property type="match status" value="1"/>
</dbReference>
<dbReference type="PANTHER" id="PTHR13847:SF285">
    <property type="entry name" value="FAD DEPENDENT OXIDOREDUCTASE DOMAIN-CONTAINING PROTEIN"/>
    <property type="match status" value="1"/>
</dbReference>
<protein>
    <submittedName>
        <fullName evidence="2">FAD-dependent oxidoreductase</fullName>
    </submittedName>
</protein>
<dbReference type="AlphaFoldDB" id="A0A1T3P7W6"/>
<name>A0A1T3P7W6_9ACTN</name>
<evidence type="ECO:0000259" key="1">
    <source>
        <dbReference type="Pfam" id="PF01266"/>
    </source>
</evidence>
<proteinExistence type="predicted"/>
<accession>A0A1T3P7W6</accession>
<dbReference type="OrthoDB" id="9805852at2"/>
<sequence length="459" mass="49895">MTADYRDVSLWFDTLGADVTARPALAGDLDVDVAIVGAGYTGLWTAYYLARADPSLRIVVLEREVAGFGASGRNGGWCSALFPASIAKVARDSTRERAIAQQRAMNATVDEVGRVVAAEGIDCDFDKGGTVVLARTPVQLSRAREAVAAEHAWGFDTSDARLLDAAEARAMVGATDVLGGTYTPHCAVLHPAKLARGLAETVAGLGVRVHEQTPVLSIEDGVAVTPHGRVRADVVVRATEGYTPELAGFHRDLAPVYSLMIATEPLPKAFWDEVGLARRESFSDMRHLIIYGQRTADDRLAFGGRGAPYHFGSKVRPEFDRDEKVFAELRRVITELFPAVADARITHTWGGPLGVARDWYASCGLDRARKLAWAGGYVGDGVGTANLAGRTLADLIRDEYTDLTRLPWVRHRSPRWEPEPLRWIGTNVGLRVMAGADVEERRTGRESRLAHAFGRFLGH</sequence>
<gene>
    <name evidence="2" type="ORF">B4N89_21130</name>
</gene>
<dbReference type="Pfam" id="PF01266">
    <property type="entry name" value="DAO"/>
    <property type="match status" value="1"/>
</dbReference>
<dbReference type="Gene3D" id="3.30.9.10">
    <property type="entry name" value="D-Amino Acid Oxidase, subunit A, domain 2"/>
    <property type="match status" value="1"/>
</dbReference>
<evidence type="ECO:0000313" key="2">
    <source>
        <dbReference type="EMBL" id="OPC85187.1"/>
    </source>
</evidence>
<comment type="caution">
    <text evidence="2">The sequence shown here is derived from an EMBL/GenBank/DDBJ whole genome shotgun (WGS) entry which is preliminary data.</text>
</comment>
<feature type="domain" description="FAD dependent oxidoreductase" evidence="1">
    <location>
        <begin position="32"/>
        <end position="395"/>
    </location>
</feature>